<proteinExistence type="predicted"/>
<dbReference type="AlphaFoldDB" id="A0A0F8Y6E1"/>
<accession>A0A0F8Y6E1</accession>
<reference evidence="1" key="1">
    <citation type="journal article" date="2015" name="Nature">
        <title>Complex archaea that bridge the gap between prokaryotes and eukaryotes.</title>
        <authorList>
            <person name="Spang A."/>
            <person name="Saw J.H."/>
            <person name="Jorgensen S.L."/>
            <person name="Zaremba-Niedzwiedzka K."/>
            <person name="Martijn J."/>
            <person name="Lind A.E."/>
            <person name="van Eijk R."/>
            <person name="Schleper C."/>
            <person name="Guy L."/>
            <person name="Ettema T.J."/>
        </authorList>
    </citation>
    <scope>NUCLEOTIDE SEQUENCE</scope>
</reference>
<gene>
    <name evidence="1" type="ORF">LCGC14_2936470</name>
</gene>
<dbReference type="EMBL" id="LAZR01058770">
    <property type="protein sequence ID" value="KKK69195.1"/>
    <property type="molecule type" value="Genomic_DNA"/>
</dbReference>
<comment type="caution">
    <text evidence="1">The sequence shown here is derived from an EMBL/GenBank/DDBJ whole genome shotgun (WGS) entry which is preliminary data.</text>
</comment>
<feature type="non-terminal residue" evidence="1">
    <location>
        <position position="1"/>
    </location>
</feature>
<organism evidence="1">
    <name type="scientific">marine sediment metagenome</name>
    <dbReference type="NCBI Taxonomy" id="412755"/>
    <lineage>
        <taxon>unclassified sequences</taxon>
        <taxon>metagenomes</taxon>
        <taxon>ecological metagenomes</taxon>
    </lineage>
</organism>
<protein>
    <submittedName>
        <fullName evidence="1">Uncharacterized protein</fullName>
    </submittedName>
</protein>
<evidence type="ECO:0000313" key="1">
    <source>
        <dbReference type="EMBL" id="KKK69195.1"/>
    </source>
</evidence>
<feature type="non-terminal residue" evidence="1">
    <location>
        <position position="378"/>
    </location>
</feature>
<sequence length="378" mass="43063">AYLSDGDELEFDLEGELGAYDQDIIDDIHSGEFLSLYLDTNIKNIEALDLLTVELYNNGGLMSAYTQNITAEELIMNDFTIKVNLPTSSNSLKKIRLIPVFRTDAEYSQDNTIGIAQFQTIEWDPNLVSTNNDRKEYMQITLEHDLKTELNGLELAYVFNDKLQHLSFPYNITYILEEYSPTISSYILYIPSSYIDPDTNETLTFQEGDVIALRYNSPVKKGLSIGIGKLYLENRGYNYASHTDIPKAEVLLVNTSSDNAYSEFTSGYYYQTPIQLTPFSTEYNNRYSAVKIDLNFTSLYESTSSTVLNFTHIVFSVPNPTYELTINEIVILQESYEPTTQDGSFDGRTWQYTEIESFDADEAPEDDSYQLSLSNNPL</sequence>
<name>A0A0F8Y6E1_9ZZZZ</name>